<proteinExistence type="predicted"/>
<dbReference type="KEGG" id="ppi:YSA_09361"/>
<evidence type="ECO:0000313" key="2">
    <source>
        <dbReference type="Proteomes" id="UP000005268"/>
    </source>
</evidence>
<sequence length="44" mass="4950">MNHEKTPELEKSIEKSGRSVVIVICHCAVLISESNQLSRVWQGI</sequence>
<evidence type="ECO:0000313" key="1">
    <source>
        <dbReference type="EMBL" id="AFK71834.1"/>
    </source>
</evidence>
<gene>
    <name evidence="1" type="ORF">YSA_09361</name>
</gene>
<organism evidence="1 2">
    <name type="scientific">Pseudomonas putida ND6</name>
    <dbReference type="NCBI Taxonomy" id="231023"/>
    <lineage>
        <taxon>Bacteria</taxon>
        <taxon>Pseudomonadati</taxon>
        <taxon>Pseudomonadota</taxon>
        <taxon>Gammaproteobacteria</taxon>
        <taxon>Pseudomonadales</taxon>
        <taxon>Pseudomonadaceae</taxon>
        <taxon>Pseudomonas</taxon>
    </lineage>
</organism>
<dbReference type="PATRIC" id="fig|231023.4.peg.4478"/>
<accession>I3V263</accession>
<dbReference type="HOGENOM" id="CLU_3220924_0_0_6"/>
<name>I3V263_PSEPU</name>
<dbReference type="Proteomes" id="UP000005268">
    <property type="component" value="Chromosome"/>
</dbReference>
<dbReference type="EMBL" id="CP003588">
    <property type="protein sequence ID" value="AFK71834.1"/>
    <property type="molecule type" value="Genomic_DNA"/>
</dbReference>
<reference evidence="1 2" key="1">
    <citation type="journal article" date="2012" name="J. Bacteriol.">
        <title>Complete Genome Sequence of the Naphthalene-Degrading Pseudomonas putida Strain ND6.</title>
        <authorList>
            <person name="Li S."/>
            <person name="Zhao H."/>
            <person name="Li Y."/>
            <person name="Niu S."/>
            <person name="Cai B."/>
        </authorList>
    </citation>
    <scope>NUCLEOTIDE SEQUENCE [LARGE SCALE GENOMIC DNA]</scope>
    <source>
        <strain evidence="1 2">ND6</strain>
    </source>
</reference>
<dbReference type="AlphaFoldDB" id="I3V263"/>
<protein>
    <submittedName>
        <fullName evidence="1">Uncharacterized protein</fullName>
    </submittedName>
</protein>